<accession>A0ABU0F4B0</accession>
<reference evidence="2 3" key="1">
    <citation type="submission" date="2023-07" db="EMBL/GenBank/DDBJ databases">
        <title>Sequencing the genomes of 1000 actinobacteria strains.</title>
        <authorList>
            <person name="Klenk H.-P."/>
        </authorList>
    </citation>
    <scope>NUCLEOTIDE SEQUENCE [LARGE SCALE GENOMIC DNA]</scope>
    <source>
        <strain evidence="2 3">DSM 45805</strain>
    </source>
</reference>
<dbReference type="EMBL" id="JAUSUT010000001">
    <property type="protein sequence ID" value="MDQ0381996.1"/>
    <property type="molecule type" value="Genomic_DNA"/>
</dbReference>
<name>A0ABU0F4B0_9PSEU</name>
<organism evidence="2 3">
    <name type="scientific">Amycolatopsis thermophila</name>
    <dbReference type="NCBI Taxonomy" id="206084"/>
    <lineage>
        <taxon>Bacteria</taxon>
        <taxon>Bacillati</taxon>
        <taxon>Actinomycetota</taxon>
        <taxon>Actinomycetes</taxon>
        <taxon>Pseudonocardiales</taxon>
        <taxon>Pseudonocardiaceae</taxon>
        <taxon>Amycolatopsis</taxon>
    </lineage>
</organism>
<evidence type="ECO:0000313" key="3">
    <source>
        <dbReference type="Proteomes" id="UP001229651"/>
    </source>
</evidence>
<protein>
    <submittedName>
        <fullName evidence="2">Uncharacterized protein</fullName>
    </submittedName>
</protein>
<proteinExistence type="predicted"/>
<feature type="compositionally biased region" description="Basic and acidic residues" evidence="1">
    <location>
        <begin position="98"/>
        <end position="110"/>
    </location>
</feature>
<feature type="compositionally biased region" description="Basic and acidic residues" evidence="1">
    <location>
        <begin position="146"/>
        <end position="202"/>
    </location>
</feature>
<gene>
    <name evidence="2" type="ORF">FB470_005990</name>
</gene>
<evidence type="ECO:0000313" key="2">
    <source>
        <dbReference type="EMBL" id="MDQ0381996.1"/>
    </source>
</evidence>
<dbReference type="Proteomes" id="UP001229651">
    <property type="component" value="Unassembled WGS sequence"/>
</dbReference>
<keyword evidence="3" id="KW-1185">Reference proteome</keyword>
<feature type="region of interest" description="Disordered" evidence="1">
    <location>
        <begin position="98"/>
        <end position="231"/>
    </location>
</feature>
<comment type="caution">
    <text evidence="2">The sequence shown here is derived from an EMBL/GenBank/DDBJ whole genome shotgun (WGS) entry which is preliminary data.</text>
</comment>
<dbReference type="RefSeq" id="WP_306996827.1">
    <property type="nucleotide sequence ID" value="NZ_JAUSUT010000001.1"/>
</dbReference>
<evidence type="ECO:0000256" key="1">
    <source>
        <dbReference type="SAM" id="MobiDB-lite"/>
    </source>
</evidence>
<sequence length="433" mass="47302">MDLTSWLLRRTPVRPLIAATPGGAGARLAAEREARIRGWRLALSPAEATMLIVAGPQDESMAAAVETVWRQMPFPRSRAEFAEAADVVTALAEAEARLRSAEHQRREAARGGDAQHGSHHQDASGSPEHAHHGSGEAGGGQSAPPSHHEHMYAPPEDHDRGHRPHDEHAHHDHDSEDMREQHDHHADEHPGDHTALEHDHGGHMQHGGHAGHDMGGMEMPGDIPMADRAPDRDGLQLDRLTVQLGPILPAWPDGLVVRVALQGDVIQEAAVETNGSQDVAEPFWQSLEDGVPRDAARRLDSCYRLLTVAGWEQAADTAARMRDLVLAGERISAEFHRWARRVRRSRILRWSLSGLGEIDWVDSPATGDALDRLTRWIDDAEAELGSGEPVPDEDPARILEALPELLIGTEFAGARLIVASLDPDLERARVAHG</sequence>